<dbReference type="STRING" id="94208.A0A2S4LB70"/>
<comment type="caution">
    <text evidence="1">The sequence shown here is derived from an EMBL/GenBank/DDBJ whole genome shotgun (WGS) entry which is preliminary data.</text>
</comment>
<dbReference type="Proteomes" id="UP000237481">
    <property type="component" value="Unassembled WGS sequence"/>
</dbReference>
<dbReference type="OrthoDB" id="5376498at2759"/>
<accession>A0A2S4LB70</accession>
<sequence length="187" mass="20718">SVGVSHPHAHVVASRRHVISRRTDGEQLPCTASGRHPRIEAKSTAVRNVAEMSTVDEAHISVRFKHGLHTIYLFVDALAPFSSVTEELLELLRERYPSGLTTSVAPPKQTPVPSDAKLAYGVLTVPNDPSRGWKRLKVGQDEEYNPTKCGLKNNSIVAFTFLGDDDDDVLFEVEWPKEDDELYEKGG</sequence>
<protein>
    <submittedName>
        <fullName evidence="1">Uncharacterized protein</fullName>
    </submittedName>
</protein>
<name>A0A2S4LB70_9HYPO</name>
<feature type="non-terminal residue" evidence="1">
    <location>
        <position position="1"/>
    </location>
</feature>
<dbReference type="AlphaFoldDB" id="A0A2S4LB70"/>
<evidence type="ECO:0000313" key="1">
    <source>
        <dbReference type="EMBL" id="POR39684.1"/>
    </source>
</evidence>
<keyword evidence="2" id="KW-1185">Reference proteome</keyword>
<proteinExistence type="predicted"/>
<dbReference type="EMBL" id="PKSG01000015">
    <property type="protein sequence ID" value="POR39684.1"/>
    <property type="molecule type" value="Genomic_DNA"/>
</dbReference>
<evidence type="ECO:0000313" key="2">
    <source>
        <dbReference type="Proteomes" id="UP000237481"/>
    </source>
</evidence>
<organism evidence="1 2">
    <name type="scientific">Tolypocladium paradoxum</name>
    <dbReference type="NCBI Taxonomy" id="94208"/>
    <lineage>
        <taxon>Eukaryota</taxon>
        <taxon>Fungi</taxon>
        <taxon>Dikarya</taxon>
        <taxon>Ascomycota</taxon>
        <taxon>Pezizomycotina</taxon>
        <taxon>Sordariomycetes</taxon>
        <taxon>Hypocreomycetidae</taxon>
        <taxon>Hypocreales</taxon>
        <taxon>Ophiocordycipitaceae</taxon>
        <taxon>Tolypocladium</taxon>
    </lineage>
</organism>
<gene>
    <name evidence="1" type="ORF">TPAR_00135</name>
</gene>
<reference evidence="1 2" key="1">
    <citation type="submission" date="2018-01" db="EMBL/GenBank/DDBJ databases">
        <title>Harnessing the power of phylogenomics to disentangle the directionality and signatures of interkingdom host jumping in the parasitic fungal genus Tolypocladium.</title>
        <authorList>
            <person name="Quandt C.A."/>
            <person name="Patterson W."/>
            <person name="Spatafora J.W."/>
        </authorList>
    </citation>
    <scope>NUCLEOTIDE SEQUENCE [LARGE SCALE GENOMIC DNA]</scope>
    <source>
        <strain evidence="1 2">NRBC 100945</strain>
    </source>
</reference>